<dbReference type="EMBL" id="QTKU01000003">
    <property type="protein sequence ID" value="MBS8261483.1"/>
    <property type="molecule type" value="Genomic_DNA"/>
</dbReference>
<dbReference type="InterPro" id="IPR021708">
    <property type="entry name" value="DUF3291"/>
</dbReference>
<evidence type="ECO:0000313" key="3">
    <source>
        <dbReference type="Proteomes" id="UP000705379"/>
    </source>
</evidence>
<dbReference type="RefSeq" id="WP_213216847.1">
    <property type="nucleotide sequence ID" value="NZ_QTKU01000003.1"/>
</dbReference>
<evidence type="ECO:0000313" key="2">
    <source>
        <dbReference type="EMBL" id="MBS8261483.1"/>
    </source>
</evidence>
<reference evidence="2" key="1">
    <citation type="submission" date="2018-08" db="EMBL/GenBank/DDBJ databases">
        <authorList>
            <person name="Jin W."/>
            <person name="Wang H."/>
            <person name="Yang Y."/>
            <person name="Li M."/>
            <person name="Liu J."/>
        </authorList>
    </citation>
    <scope>NUCLEOTIDE SEQUENCE</scope>
    <source>
        <strain evidence="2">AESS21</strain>
    </source>
</reference>
<dbReference type="Pfam" id="PF11695">
    <property type="entry name" value="DUF3291"/>
    <property type="match status" value="1"/>
</dbReference>
<reference evidence="2" key="2">
    <citation type="journal article" date="2021" name="Microorganisms">
        <title>Bacterial Dimethylsulfoniopropionate Biosynthesis in the East China Sea.</title>
        <authorList>
            <person name="Liu J."/>
            <person name="Zhang Y."/>
            <person name="Liu J."/>
            <person name="Zhong H."/>
            <person name="Williams B.T."/>
            <person name="Zheng Y."/>
            <person name="Curson A.R.J."/>
            <person name="Sun C."/>
            <person name="Sun H."/>
            <person name="Song D."/>
            <person name="Wagner Mackenzie B."/>
            <person name="Bermejo Martinez A."/>
            <person name="Todd J.D."/>
            <person name="Zhang X.H."/>
        </authorList>
    </citation>
    <scope>NUCLEOTIDE SEQUENCE</scope>
    <source>
        <strain evidence="2">AESS21</strain>
    </source>
</reference>
<dbReference type="Proteomes" id="UP000705379">
    <property type="component" value="Unassembled WGS sequence"/>
</dbReference>
<comment type="caution">
    <text evidence="2">The sequence shown here is derived from an EMBL/GenBank/DDBJ whole genome shotgun (WGS) entry which is preliminary data.</text>
</comment>
<proteinExistence type="predicted"/>
<protein>
    <submittedName>
        <fullName evidence="2">DUF3291 domain-containing protein</fullName>
    </submittedName>
</protein>
<feature type="domain" description="DUF3291" evidence="1">
    <location>
        <begin position="7"/>
        <end position="155"/>
    </location>
</feature>
<sequence length="180" mass="20050">MTAQFHLAVYTFGQFLDRADSPKIASFFEIEPSVLTALEKAPGFLSRSGYDSDTGPASWGVQVFPRFWEDNGDGWAPSTLSLWSSVEAIAAATYHGEHGAAYRRGREWNVLPNGWTGYALWWVEAGHQPDWAEAVERHEYLADHGDGQRAFTFKRPFDPHGQVAQLDAAEVKRLANLPPA</sequence>
<accession>A0A944CGD9</accession>
<organism evidence="2 3">
    <name type="scientific">Roseibium polysiphoniae</name>
    <dbReference type="NCBI Taxonomy" id="2571221"/>
    <lineage>
        <taxon>Bacteria</taxon>
        <taxon>Pseudomonadati</taxon>
        <taxon>Pseudomonadota</taxon>
        <taxon>Alphaproteobacteria</taxon>
        <taxon>Hyphomicrobiales</taxon>
        <taxon>Stappiaceae</taxon>
        <taxon>Roseibium</taxon>
    </lineage>
</organism>
<dbReference type="AlphaFoldDB" id="A0A944CGD9"/>
<name>A0A944CGD9_9HYPH</name>
<evidence type="ECO:0000259" key="1">
    <source>
        <dbReference type="Pfam" id="PF11695"/>
    </source>
</evidence>
<gene>
    <name evidence="2" type="ORF">DYI23_14755</name>
</gene>